<dbReference type="PROSITE" id="PS00843">
    <property type="entry name" value="DALA_DALA_LIGASE_1"/>
    <property type="match status" value="1"/>
</dbReference>
<organism evidence="18 19">
    <name type="scientific">Apibacter muscae</name>
    <dbReference type="NCBI Taxonomy" id="2509004"/>
    <lineage>
        <taxon>Bacteria</taxon>
        <taxon>Pseudomonadati</taxon>
        <taxon>Bacteroidota</taxon>
        <taxon>Flavobacteriia</taxon>
        <taxon>Flavobacteriales</taxon>
        <taxon>Weeksellaceae</taxon>
        <taxon>Apibacter</taxon>
    </lineage>
</organism>
<keyword evidence="11 13" id="KW-0961">Cell wall biogenesis/degradation</keyword>
<comment type="pathway">
    <text evidence="13">Cell wall biogenesis; peptidoglycan biosynthesis.</text>
</comment>
<feature type="binding site" evidence="15">
    <location>
        <position position="286"/>
    </location>
    <ligand>
        <name>Mg(2+)</name>
        <dbReference type="ChEBI" id="CHEBI:18420"/>
        <label>1</label>
    </ligand>
</feature>
<dbReference type="GO" id="GO:0071555">
    <property type="term" value="P:cell wall organization"/>
    <property type="evidence" value="ECO:0007669"/>
    <property type="project" value="UniProtKB-KW"/>
</dbReference>
<dbReference type="GO" id="GO:0046872">
    <property type="term" value="F:metal ion binding"/>
    <property type="evidence" value="ECO:0007669"/>
    <property type="project" value="UniProtKB-KW"/>
</dbReference>
<evidence type="ECO:0000256" key="2">
    <source>
        <dbReference type="ARBA" id="ARBA00004496"/>
    </source>
</evidence>
<evidence type="ECO:0000256" key="14">
    <source>
        <dbReference type="PIRSR" id="PIRSR039102-1"/>
    </source>
</evidence>
<keyword evidence="5 13" id="KW-0963">Cytoplasm</keyword>
<accession>A0A563D7J5</accession>
<comment type="cofactor">
    <cofactor evidence="15">
        <name>Mg(2+)</name>
        <dbReference type="ChEBI" id="CHEBI:18420"/>
    </cofactor>
    <cofactor evidence="15">
        <name>Mn(2+)</name>
        <dbReference type="ChEBI" id="CHEBI:29035"/>
    </cofactor>
    <text evidence="15">Binds 2 magnesium or manganese ions per subunit.</text>
</comment>
<evidence type="ECO:0000256" key="11">
    <source>
        <dbReference type="ARBA" id="ARBA00023316"/>
    </source>
</evidence>
<dbReference type="SUPFAM" id="SSF56059">
    <property type="entry name" value="Glutathione synthetase ATP-binding domain-like"/>
    <property type="match status" value="1"/>
</dbReference>
<evidence type="ECO:0000256" key="12">
    <source>
        <dbReference type="ARBA" id="ARBA00047614"/>
    </source>
</evidence>
<dbReference type="GO" id="GO:0005737">
    <property type="term" value="C:cytoplasm"/>
    <property type="evidence" value="ECO:0007669"/>
    <property type="project" value="UniProtKB-SubCell"/>
</dbReference>
<dbReference type="Pfam" id="PF01820">
    <property type="entry name" value="Dala_Dala_lig_N"/>
    <property type="match status" value="1"/>
</dbReference>
<evidence type="ECO:0000256" key="16">
    <source>
        <dbReference type="PROSITE-ProRule" id="PRU00409"/>
    </source>
</evidence>
<evidence type="ECO:0000313" key="19">
    <source>
        <dbReference type="Proteomes" id="UP000319499"/>
    </source>
</evidence>
<keyword evidence="6 13" id="KW-0436">Ligase</keyword>
<feature type="active site" evidence="14">
    <location>
        <position position="297"/>
    </location>
</feature>
<dbReference type="SUPFAM" id="SSF52440">
    <property type="entry name" value="PreATP-grasp domain"/>
    <property type="match status" value="1"/>
</dbReference>
<keyword evidence="8 16" id="KW-0067">ATP-binding</keyword>
<dbReference type="Pfam" id="PF07478">
    <property type="entry name" value="Dala_Dala_lig_C"/>
    <property type="match status" value="1"/>
</dbReference>
<keyword evidence="15" id="KW-0464">Manganese</keyword>
<dbReference type="GO" id="GO:0009252">
    <property type="term" value="P:peptidoglycan biosynthetic process"/>
    <property type="evidence" value="ECO:0007669"/>
    <property type="project" value="UniProtKB-UniRule"/>
</dbReference>
<comment type="subcellular location">
    <subcellularLocation>
        <location evidence="2 13">Cytoplasm</location>
    </subcellularLocation>
</comment>
<dbReference type="UniPathway" id="UPA00219"/>
<dbReference type="EC" id="6.3.2.4" evidence="4 13"/>
<evidence type="ECO:0000256" key="10">
    <source>
        <dbReference type="ARBA" id="ARBA00022984"/>
    </source>
</evidence>
<dbReference type="OrthoDB" id="9813261at2"/>
<evidence type="ECO:0000256" key="7">
    <source>
        <dbReference type="ARBA" id="ARBA00022741"/>
    </source>
</evidence>
<feature type="active site" evidence="14">
    <location>
        <position position="14"/>
    </location>
</feature>
<comment type="function">
    <text evidence="13">Cell wall formation.</text>
</comment>
<evidence type="ECO:0000256" key="6">
    <source>
        <dbReference type="ARBA" id="ARBA00022598"/>
    </source>
</evidence>
<dbReference type="HAMAP" id="MF_00047">
    <property type="entry name" value="Dala_Dala_lig"/>
    <property type="match status" value="1"/>
</dbReference>
<evidence type="ECO:0000256" key="4">
    <source>
        <dbReference type="ARBA" id="ARBA00012216"/>
    </source>
</evidence>
<dbReference type="Gene3D" id="3.30.1490.20">
    <property type="entry name" value="ATP-grasp fold, A domain"/>
    <property type="match status" value="1"/>
</dbReference>
<dbReference type="PANTHER" id="PTHR23132:SF23">
    <property type="entry name" value="D-ALANINE--D-ALANINE LIGASE B"/>
    <property type="match status" value="1"/>
</dbReference>
<dbReference type="InterPro" id="IPR011127">
    <property type="entry name" value="Dala_Dala_lig_N"/>
</dbReference>
<feature type="binding site" evidence="15">
    <location>
        <position position="288"/>
    </location>
    <ligand>
        <name>Mg(2+)</name>
        <dbReference type="ChEBI" id="CHEBI:18420"/>
        <label>2</label>
    </ligand>
</feature>
<dbReference type="InterPro" id="IPR013815">
    <property type="entry name" value="ATP_grasp_subdomain_1"/>
</dbReference>
<protein>
    <recommendedName>
        <fullName evidence="4 13">D-alanine--D-alanine ligase</fullName>
        <ecNumber evidence="4 13">6.3.2.4</ecNumber>
    </recommendedName>
    <alternativeName>
        <fullName evidence="13">D-Ala-D-Ala ligase</fullName>
    </alternativeName>
    <alternativeName>
        <fullName evidence="13">D-alanylalanine synthetase</fullName>
    </alternativeName>
</protein>
<dbReference type="NCBIfam" id="NF002378">
    <property type="entry name" value="PRK01372.1"/>
    <property type="match status" value="1"/>
</dbReference>
<dbReference type="Gene3D" id="3.30.470.20">
    <property type="entry name" value="ATP-grasp fold, B domain"/>
    <property type="match status" value="1"/>
</dbReference>
<dbReference type="GO" id="GO:0008716">
    <property type="term" value="F:D-alanine-D-alanine ligase activity"/>
    <property type="evidence" value="ECO:0007669"/>
    <property type="project" value="UniProtKB-UniRule"/>
</dbReference>
<dbReference type="Proteomes" id="UP000319499">
    <property type="component" value="Unassembled WGS sequence"/>
</dbReference>
<proteinExistence type="inferred from homology"/>
<dbReference type="AlphaFoldDB" id="A0A563D7J5"/>
<sequence>MLTIGIVMGGYSGESVVSLKSGEYIYSLIDQNKYKNVFNIHILNDGWNVVIDDIKYPINKEDFSFILNDKKINFDVLVNTIHGTPGEDGILQAYWELLNIPYTGCYFYNSALTFNKKDTLAVLSKYGVAMAKSFYLNKGDEINSHDIITNIGLPCFVKPNQSGSSLGVSKVKAIEELPKAIEDAFKEDHSILIESFLDGKEVSVGVMKYKGKIVVVGTTEIKTDNDFFDYEAKYLGASEEITPANLTSVEEKNIRDAAKHIYKCLNMNGFSRLDFIIMNNTPYFLEINTNPGCSPASIFPQQVRYAGYNFSELLDNEISQAIENSKK</sequence>
<feature type="domain" description="ATP-grasp" evidence="17">
    <location>
        <begin position="120"/>
        <end position="319"/>
    </location>
</feature>
<dbReference type="GO" id="GO:0008360">
    <property type="term" value="P:regulation of cell shape"/>
    <property type="evidence" value="ECO:0007669"/>
    <property type="project" value="UniProtKB-KW"/>
</dbReference>
<dbReference type="NCBIfam" id="NF002527">
    <property type="entry name" value="PRK01966.1-3"/>
    <property type="match status" value="1"/>
</dbReference>
<feature type="active site" evidence="14">
    <location>
        <position position="164"/>
    </location>
</feature>
<comment type="catalytic activity">
    <reaction evidence="12 13">
        <text>2 D-alanine + ATP = D-alanyl-D-alanine + ADP + phosphate + H(+)</text>
        <dbReference type="Rhea" id="RHEA:11224"/>
        <dbReference type="ChEBI" id="CHEBI:15378"/>
        <dbReference type="ChEBI" id="CHEBI:30616"/>
        <dbReference type="ChEBI" id="CHEBI:43474"/>
        <dbReference type="ChEBI" id="CHEBI:57416"/>
        <dbReference type="ChEBI" id="CHEBI:57822"/>
        <dbReference type="ChEBI" id="CHEBI:456216"/>
        <dbReference type="EC" id="6.3.2.4"/>
    </reaction>
</comment>
<keyword evidence="7 16" id="KW-0547">Nucleotide-binding</keyword>
<evidence type="ECO:0000256" key="3">
    <source>
        <dbReference type="ARBA" id="ARBA00010871"/>
    </source>
</evidence>
<keyword evidence="15" id="KW-0479">Metal-binding</keyword>
<comment type="cofactor">
    <cofactor evidence="1">
        <name>Mn(2+)</name>
        <dbReference type="ChEBI" id="CHEBI:29035"/>
    </cofactor>
</comment>
<evidence type="ECO:0000256" key="8">
    <source>
        <dbReference type="ARBA" id="ARBA00022840"/>
    </source>
</evidence>
<feature type="binding site" evidence="15">
    <location>
        <position position="286"/>
    </location>
    <ligand>
        <name>Mg(2+)</name>
        <dbReference type="ChEBI" id="CHEBI:18420"/>
        <label>2</label>
    </ligand>
</feature>
<evidence type="ECO:0000256" key="15">
    <source>
        <dbReference type="PIRSR" id="PIRSR039102-3"/>
    </source>
</evidence>
<dbReference type="EMBL" id="SELH01000026">
    <property type="protein sequence ID" value="TWP26049.1"/>
    <property type="molecule type" value="Genomic_DNA"/>
</dbReference>
<keyword evidence="9 13" id="KW-0133">Cell shape</keyword>
<evidence type="ECO:0000256" key="1">
    <source>
        <dbReference type="ARBA" id="ARBA00001936"/>
    </source>
</evidence>
<evidence type="ECO:0000313" key="18">
    <source>
        <dbReference type="EMBL" id="TWP26049.1"/>
    </source>
</evidence>
<keyword evidence="10 13" id="KW-0573">Peptidoglycan synthesis</keyword>
<name>A0A563D7J5_9FLAO</name>
<dbReference type="InterPro" id="IPR011761">
    <property type="entry name" value="ATP-grasp"/>
</dbReference>
<dbReference type="PROSITE" id="PS50975">
    <property type="entry name" value="ATP_GRASP"/>
    <property type="match status" value="1"/>
</dbReference>
<feature type="binding site" evidence="15">
    <location>
        <position position="274"/>
    </location>
    <ligand>
        <name>Mg(2+)</name>
        <dbReference type="ChEBI" id="CHEBI:18420"/>
        <label>1</label>
    </ligand>
</feature>
<dbReference type="PROSITE" id="PS00844">
    <property type="entry name" value="DALA_DALA_LIGASE_2"/>
    <property type="match status" value="1"/>
</dbReference>
<dbReference type="RefSeq" id="WP_146293463.1">
    <property type="nucleotide sequence ID" value="NZ_SELH01000026.1"/>
</dbReference>
<keyword evidence="19" id="KW-1185">Reference proteome</keyword>
<keyword evidence="15" id="KW-0460">Magnesium</keyword>
<dbReference type="InterPro" id="IPR016185">
    <property type="entry name" value="PreATP-grasp_dom_sf"/>
</dbReference>
<dbReference type="NCBIfam" id="TIGR01205">
    <property type="entry name" value="D_ala_D_alaTIGR"/>
    <property type="match status" value="1"/>
</dbReference>
<dbReference type="PIRSF" id="PIRSF039102">
    <property type="entry name" value="Ddl/VanB"/>
    <property type="match status" value="1"/>
</dbReference>
<dbReference type="InterPro" id="IPR011095">
    <property type="entry name" value="Dala_Dala_lig_C"/>
</dbReference>
<evidence type="ECO:0000256" key="9">
    <source>
        <dbReference type="ARBA" id="ARBA00022960"/>
    </source>
</evidence>
<comment type="caution">
    <text evidence="18">The sequence shown here is derived from an EMBL/GenBank/DDBJ whole genome shotgun (WGS) entry which is preliminary data.</text>
</comment>
<gene>
    <name evidence="13" type="primary">ddl</name>
    <name evidence="18" type="ORF">ETU09_10105</name>
</gene>
<dbReference type="Gene3D" id="3.40.50.20">
    <property type="match status" value="1"/>
</dbReference>
<dbReference type="InterPro" id="IPR005905">
    <property type="entry name" value="D_ala_D_ala"/>
</dbReference>
<reference evidence="18 19" key="1">
    <citation type="submission" date="2019-02" db="EMBL/GenBank/DDBJ databases">
        <title>Apibacter muscae sp. nov.: a novel member of the house fly microbiota.</title>
        <authorList>
            <person name="Park R."/>
        </authorList>
    </citation>
    <scope>NUCLEOTIDE SEQUENCE [LARGE SCALE GENOMIC DNA]</scope>
    <source>
        <strain evidence="18 19">AL1</strain>
    </source>
</reference>
<dbReference type="InterPro" id="IPR000291">
    <property type="entry name" value="D-Ala_lig_Van_CS"/>
</dbReference>
<evidence type="ECO:0000256" key="13">
    <source>
        <dbReference type="HAMAP-Rule" id="MF_00047"/>
    </source>
</evidence>
<evidence type="ECO:0000256" key="5">
    <source>
        <dbReference type="ARBA" id="ARBA00022490"/>
    </source>
</evidence>
<evidence type="ECO:0000259" key="17">
    <source>
        <dbReference type="PROSITE" id="PS50975"/>
    </source>
</evidence>
<comment type="similarity">
    <text evidence="3 13">Belongs to the D-alanine--D-alanine ligase family.</text>
</comment>
<dbReference type="PANTHER" id="PTHR23132">
    <property type="entry name" value="D-ALANINE--D-ALANINE LIGASE"/>
    <property type="match status" value="1"/>
</dbReference>
<dbReference type="GO" id="GO:0005524">
    <property type="term" value="F:ATP binding"/>
    <property type="evidence" value="ECO:0007669"/>
    <property type="project" value="UniProtKB-UniRule"/>
</dbReference>